<name>A0A3M9N5A8_9BACT</name>
<dbReference type="Proteomes" id="UP000271010">
    <property type="component" value="Unassembled WGS sequence"/>
</dbReference>
<dbReference type="EMBL" id="RJJE01000001">
    <property type="protein sequence ID" value="RNI32991.1"/>
    <property type="molecule type" value="Genomic_DNA"/>
</dbReference>
<evidence type="ECO:0000313" key="2">
    <source>
        <dbReference type="EMBL" id="RNI32991.1"/>
    </source>
</evidence>
<dbReference type="InterPro" id="IPR052735">
    <property type="entry name" value="NAD_biosynth-regulator"/>
</dbReference>
<feature type="domain" description="NadR/Ttd14 AAA" evidence="1">
    <location>
        <begin position="3"/>
        <end position="157"/>
    </location>
</feature>
<proteinExistence type="predicted"/>
<gene>
    <name evidence="2" type="ORF">EFA69_00785</name>
</gene>
<organism evidence="2 3">
    <name type="scientific">Rufibacter immobilis</name>
    <dbReference type="NCBI Taxonomy" id="1348778"/>
    <lineage>
        <taxon>Bacteria</taxon>
        <taxon>Pseudomonadati</taxon>
        <taxon>Bacteroidota</taxon>
        <taxon>Cytophagia</taxon>
        <taxon>Cytophagales</taxon>
        <taxon>Hymenobacteraceae</taxon>
        <taxon>Rufibacter</taxon>
    </lineage>
</organism>
<evidence type="ECO:0000259" key="1">
    <source>
        <dbReference type="Pfam" id="PF13521"/>
    </source>
</evidence>
<evidence type="ECO:0000313" key="3">
    <source>
        <dbReference type="Proteomes" id="UP000271010"/>
    </source>
</evidence>
<dbReference type="PANTHER" id="PTHR37512:SF1">
    <property type="entry name" value="NADR_TTD14 AAA DOMAIN-CONTAINING PROTEIN"/>
    <property type="match status" value="1"/>
</dbReference>
<dbReference type="SUPFAM" id="SSF52540">
    <property type="entry name" value="P-loop containing nucleoside triphosphate hydrolases"/>
    <property type="match status" value="1"/>
</dbReference>
<dbReference type="Pfam" id="PF13521">
    <property type="entry name" value="AAA_28"/>
    <property type="match status" value="1"/>
</dbReference>
<sequence>MIKIAITGPESTGKSTLAAQLARHYGAPWVPEYARTFLNQLGRPYQAPDLDTIAQGQLDLWQAEARENPPLLFLDTELLVLKIWSEHAYGNCSPFILNELKRQACDLYLLMDVDLPWQPDPQREHPHLRQFFYDWYKRELEQMGVPFVEISGSAEVRFQNAVQAVEHLRNSTFTSPS</sequence>
<comment type="caution">
    <text evidence="2">The sequence shown here is derived from an EMBL/GenBank/DDBJ whole genome shotgun (WGS) entry which is preliminary data.</text>
</comment>
<dbReference type="InterPro" id="IPR038727">
    <property type="entry name" value="NadR/Ttd14_AAA_dom"/>
</dbReference>
<accession>A0A3M9N5A8</accession>
<dbReference type="AlphaFoldDB" id="A0A3M9N5A8"/>
<protein>
    <submittedName>
        <fullName evidence="2">ATPase</fullName>
    </submittedName>
</protein>
<keyword evidence="3" id="KW-1185">Reference proteome</keyword>
<dbReference type="Gene3D" id="3.40.50.300">
    <property type="entry name" value="P-loop containing nucleotide triphosphate hydrolases"/>
    <property type="match status" value="1"/>
</dbReference>
<dbReference type="RefSeq" id="WP_123131190.1">
    <property type="nucleotide sequence ID" value="NZ_RJJE01000001.1"/>
</dbReference>
<dbReference type="PANTHER" id="PTHR37512">
    <property type="entry name" value="TRIFUNCTIONAL NAD BIOSYNTHESIS/REGULATOR PROTEIN NADR"/>
    <property type="match status" value="1"/>
</dbReference>
<dbReference type="InterPro" id="IPR027417">
    <property type="entry name" value="P-loop_NTPase"/>
</dbReference>
<reference evidence="2 3" key="1">
    <citation type="submission" date="2018-11" db="EMBL/GenBank/DDBJ databases">
        <title>Rufibacter latericius sp. nov., isolated from water in Baiyang Lake.</title>
        <authorList>
            <person name="Yang Y."/>
        </authorList>
    </citation>
    <scope>NUCLEOTIDE SEQUENCE [LARGE SCALE GENOMIC DNA]</scope>
    <source>
        <strain evidence="2 3">MCC P1</strain>
    </source>
</reference>
<dbReference type="OrthoDB" id="9151999at2"/>